<dbReference type="Pfam" id="PF00888">
    <property type="entry name" value="Cullin"/>
    <property type="match status" value="1"/>
</dbReference>
<dbReference type="FunFam" id="1.20.1310.10:FF:000001">
    <property type="entry name" value="Cullin 3"/>
    <property type="match status" value="1"/>
</dbReference>
<comment type="caution">
    <text evidence="8">The sequence shown here is derived from an EMBL/GenBank/DDBJ whole genome shotgun (WGS) entry which is preliminary data.</text>
</comment>
<sequence length="726" mass="84721">MLGSRQQDTGSRISGGNKAVESAYLLNGGEMYVCLSQYLRHFVEKLTQKPDEQFLEFYVKKWSRYTIGVGYLNNVFDYMNRYWVQKERNDTQNKIYEVNTLALVQWKYYMFDTHSTILIQEILKEIEKQRNNEVVDTYLISAAIKSLVHLGVEQNETKKPNLHVYVNMFEQVFLSKTKDYYMRESQNFLSQYTVVDYLRKCETRFAEEISRSNNYLEDHTKKLLVDVLNEALIEDHAAEMYSQFIPLLERNEIEHILRMYKLLSRVKSTLPPLALQFEDYLKSQALQALENIKKAEQEAANSTTTTGGTSSRKAPTGMVPPKVYIHTLIEIYVHFNDILNRAFNKDPVFVKALDNACRYFVNNNPIALPTPRSPCKTPDYLARYADAYLKSNSKEAEVVDMNANNLMIIFPFLEDKDAFEEHYRRLLAKRLINSNCKSEEAEEQIIQKLQTANSLEYTSKMTKMFSDMKASAELKYYNGDDFKEFTPLILAQSMWPFKHVPDYSLKLAPELQEGFLNIESVYQNRHTGRELKWLWNHGRAEVKANLSRKGKAPFIFTVSNVQLMILLAFNKKKTYTYDQLRDIIGVAPYIFDAHLTPFIKGKLLEQKPIGSENLNAPDTTYTIVDEYKSKKARVNFVSSIKTEQRVEEEETNKVIDEARKDYLSASIVRTMKARKQMKHKDLINEVIQQSVSRFRAKISDVKHAIDYLIEKEYIKRINNDAYEYLA</sequence>
<dbReference type="SMART" id="SM00884">
    <property type="entry name" value="Cullin_Nedd8"/>
    <property type="match status" value="1"/>
</dbReference>
<dbReference type="PROSITE" id="PS50069">
    <property type="entry name" value="CULLIN_2"/>
    <property type="match status" value="1"/>
</dbReference>
<dbReference type="SUPFAM" id="SSF46785">
    <property type="entry name" value="Winged helix' DNA-binding domain"/>
    <property type="match status" value="1"/>
</dbReference>
<gene>
    <name evidence="8" type="ORF">KQ657_004545</name>
</gene>
<dbReference type="InterPro" id="IPR036388">
    <property type="entry name" value="WH-like_DNA-bd_sf"/>
</dbReference>
<dbReference type="InterPro" id="IPR045093">
    <property type="entry name" value="Cullin"/>
</dbReference>
<dbReference type="GO" id="GO:0031625">
    <property type="term" value="F:ubiquitin protein ligase binding"/>
    <property type="evidence" value="ECO:0007669"/>
    <property type="project" value="InterPro"/>
</dbReference>
<dbReference type="Pfam" id="PF10557">
    <property type="entry name" value="Cullin_Nedd8"/>
    <property type="match status" value="1"/>
</dbReference>
<dbReference type="Gene3D" id="1.20.1310.10">
    <property type="entry name" value="Cullin Repeats"/>
    <property type="match status" value="4"/>
</dbReference>
<dbReference type="InterPro" id="IPR036390">
    <property type="entry name" value="WH_DNA-bd_sf"/>
</dbReference>
<dbReference type="InterPro" id="IPR016157">
    <property type="entry name" value="Cullin_CS"/>
</dbReference>
<evidence type="ECO:0000256" key="4">
    <source>
        <dbReference type="PROSITE-ProRule" id="PRU00330"/>
    </source>
</evidence>
<feature type="compositionally biased region" description="Low complexity" evidence="6">
    <location>
        <begin position="302"/>
        <end position="311"/>
    </location>
</feature>
<dbReference type="SMART" id="SM00182">
    <property type="entry name" value="CULLIN"/>
    <property type="match status" value="1"/>
</dbReference>
<feature type="region of interest" description="Disordered" evidence="6">
    <location>
        <begin position="296"/>
        <end position="315"/>
    </location>
</feature>
<dbReference type="InterPro" id="IPR016158">
    <property type="entry name" value="Cullin_homology"/>
</dbReference>
<dbReference type="InterPro" id="IPR016159">
    <property type="entry name" value="Cullin_repeat-like_dom_sf"/>
</dbReference>
<keyword evidence="9" id="KW-1185">Reference proteome</keyword>
<evidence type="ECO:0000259" key="7">
    <source>
        <dbReference type="PROSITE" id="PS50069"/>
    </source>
</evidence>
<dbReference type="Proteomes" id="UP000790833">
    <property type="component" value="Unassembled WGS sequence"/>
</dbReference>
<dbReference type="InterPro" id="IPR019559">
    <property type="entry name" value="Cullin_neddylation_domain"/>
</dbReference>
<dbReference type="Gene3D" id="3.30.230.130">
    <property type="entry name" value="Cullin, Chain C, Domain 2"/>
    <property type="match status" value="1"/>
</dbReference>
<dbReference type="OrthoDB" id="27073at2759"/>
<organism evidence="8 9">
    <name type="scientific">Scheffersomyces spartinae</name>
    <dbReference type="NCBI Taxonomy" id="45513"/>
    <lineage>
        <taxon>Eukaryota</taxon>
        <taxon>Fungi</taxon>
        <taxon>Dikarya</taxon>
        <taxon>Ascomycota</taxon>
        <taxon>Saccharomycotina</taxon>
        <taxon>Pichiomycetes</taxon>
        <taxon>Debaryomycetaceae</taxon>
        <taxon>Scheffersomyces</taxon>
    </lineage>
</organism>
<dbReference type="SUPFAM" id="SSF74788">
    <property type="entry name" value="Cullin repeat-like"/>
    <property type="match status" value="1"/>
</dbReference>
<dbReference type="InterPro" id="IPR036317">
    <property type="entry name" value="Cullin_homology_sf"/>
</dbReference>
<keyword evidence="2" id="KW-1017">Isopeptide bond</keyword>
<dbReference type="PROSITE" id="PS01256">
    <property type="entry name" value="CULLIN_1"/>
    <property type="match status" value="1"/>
</dbReference>
<dbReference type="Gene3D" id="1.10.10.10">
    <property type="entry name" value="Winged helix-like DNA-binding domain superfamily/Winged helix DNA-binding domain"/>
    <property type="match status" value="1"/>
</dbReference>
<keyword evidence="3" id="KW-0832">Ubl conjugation</keyword>
<evidence type="ECO:0000256" key="2">
    <source>
        <dbReference type="ARBA" id="ARBA00022499"/>
    </source>
</evidence>
<dbReference type="InterPro" id="IPR001373">
    <property type="entry name" value="Cullin_N"/>
</dbReference>
<evidence type="ECO:0000256" key="3">
    <source>
        <dbReference type="ARBA" id="ARBA00022843"/>
    </source>
</evidence>
<dbReference type="GeneID" id="66117919"/>
<protein>
    <recommendedName>
        <fullName evidence="7">Cullin family profile domain-containing protein</fullName>
    </recommendedName>
</protein>
<dbReference type="Pfam" id="PF26557">
    <property type="entry name" value="Cullin_AB"/>
    <property type="match status" value="1"/>
</dbReference>
<dbReference type="PANTHER" id="PTHR11932">
    <property type="entry name" value="CULLIN"/>
    <property type="match status" value="1"/>
</dbReference>
<dbReference type="AlphaFoldDB" id="A0A9P7VAF3"/>
<dbReference type="FunFam" id="1.10.10.10:FF:000014">
    <property type="entry name" value="Cullin 1"/>
    <property type="match status" value="1"/>
</dbReference>
<dbReference type="GO" id="GO:0031461">
    <property type="term" value="C:cullin-RING ubiquitin ligase complex"/>
    <property type="evidence" value="ECO:0007669"/>
    <property type="project" value="InterPro"/>
</dbReference>
<name>A0A9P7VAF3_9ASCO</name>
<dbReference type="SUPFAM" id="SSF75632">
    <property type="entry name" value="Cullin homology domain"/>
    <property type="match status" value="1"/>
</dbReference>
<evidence type="ECO:0000313" key="9">
    <source>
        <dbReference type="Proteomes" id="UP000790833"/>
    </source>
</evidence>
<dbReference type="EMBL" id="JAHMUF010000007">
    <property type="protein sequence ID" value="KAG7194333.1"/>
    <property type="molecule type" value="Genomic_DNA"/>
</dbReference>
<comment type="similarity">
    <text evidence="1 4 5">Belongs to the cullin family.</text>
</comment>
<dbReference type="RefSeq" id="XP_043049880.1">
    <property type="nucleotide sequence ID" value="XM_043195214.1"/>
</dbReference>
<accession>A0A9P7VAF3</accession>
<evidence type="ECO:0000256" key="6">
    <source>
        <dbReference type="SAM" id="MobiDB-lite"/>
    </source>
</evidence>
<feature type="domain" description="Cullin family profile" evidence="7">
    <location>
        <begin position="376"/>
        <end position="599"/>
    </location>
</feature>
<reference evidence="8" key="1">
    <citation type="submission" date="2021-03" db="EMBL/GenBank/DDBJ databases">
        <authorList>
            <person name="Palmer J.M."/>
        </authorList>
    </citation>
    <scope>NUCLEOTIDE SEQUENCE</scope>
    <source>
        <strain evidence="8">ARV_011</strain>
    </source>
</reference>
<dbReference type="InterPro" id="IPR059120">
    <property type="entry name" value="Cullin-like_AB"/>
</dbReference>
<proteinExistence type="inferred from homology"/>
<evidence type="ECO:0000313" key="8">
    <source>
        <dbReference type="EMBL" id="KAG7194333.1"/>
    </source>
</evidence>
<evidence type="ECO:0000256" key="1">
    <source>
        <dbReference type="ARBA" id="ARBA00006019"/>
    </source>
</evidence>
<dbReference type="GO" id="GO:0006511">
    <property type="term" value="P:ubiquitin-dependent protein catabolic process"/>
    <property type="evidence" value="ECO:0007669"/>
    <property type="project" value="InterPro"/>
</dbReference>
<evidence type="ECO:0000256" key="5">
    <source>
        <dbReference type="RuleBase" id="RU003829"/>
    </source>
</evidence>